<protein>
    <recommendedName>
        <fullName evidence="3">DUF2505 domain-containing protein</fullName>
    </recommendedName>
</protein>
<dbReference type="Pfam" id="PF10698">
    <property type="entry name" value="DUF2505"/>
    <property type="match status" value="1"/>
</dbReference>
<dbReference type="STRING" id="767452.AVL62_02470"/>
<dbReference type="OrthoDB" id="3266819at2"/>
<organism evidence="1 2">
    <name type="scientific">Serinicoccus chungangensis</name>
    <dbReference type="NCBI Taxonomy" id="767452"/>
    <lineage>
        <taxon>Bacteria</taxon>
        <taxon>Bacillati</taxon>
        <taxon>Actinomycetota</taxon>
        <taxon>Actinomycetes</taxon>
        <taxon>Micrococcales</taxon>
        <taxon>Ornithinimicrobiaceae</taxon>
        <taxon>Serinicoccus</taxon>
    </lineage>
</organism>
<comment type="caution">
    <text evidence="1">The sequence shown here is derived from an EMBL/GenBank/DDBJ whole genome shotgun (WGS) entry which is preliminary data.</text>
</comment>
<dbReference type="InterPro" id="IPR019639">
    <property type="entry name" value="DUF2505"/>
</dbReference>
<reference evidence="1 2" key="1">
    <citation type="submission" date="2015-12" db="EMBL/GenBank/DDBJ databases">
        <title>Serinicoccus chungangenesis strain CD08_5 genome sequencing and assembly.</title>
        <authorList>
            <person name="Chander A.M."/>
            <person name="Kaur G."/>
            <person name="Nair G.R."/>
            <person name="Dhawan D.K."/>
            <person name="Kochhar R.K."/>
            <person name="Mayilraj S."/>
            <person name="Bhadada S.K."/>
        </authorList>
    </citation>
    <scope>NUCLEOTIDE SEQUENCE [LARGE SCALE GENOMIC DNA]</scope>
    <source>
        <strain evidence="1 2">CD08_5</strain>
    </source>
</reference>
<dbReference type="AlphaFoldDB" id="A0A0W8I5W7"/>
<evidence type="ECO:0008006" key="3">
    <source>
        <dbReference type="Google" id="ProtNLM"/>
    </source>
</evidence>
<keyword evidence="2" id="KW-1185">Reference proteome</keyword>
<gene>
    <name evidence="1" type="ORF">AVL62_02470</name>
</gene>
<name>A0A0W8I5W7_9MICO</name>
<proteinExistence type="predicted"/>
<dbReference type="RefSeq" id="WP_058891669.1">
    <property type="nucleotide sequence ID" value="NZ_LQBL01000028.1"/>
</dbReference>
<sequence>MRITETIRHPADPQRTFEMLTDHAYQVRRCERSGSLDQTVQVETAPDGTTTVTTQRHLPSDGIPDMAKGLIGPRLLVVETVRWGSPDADGEREGAMSLEMPGLPITFTGGIHLRRGSEPQVTDHVVDGDLEARVPLLGRRVEAMVAERMREIVQLEERVAREWLAEG</sequence>
<evidence type="ECO:0000313" key="2">
    <source>
        <dbReference type="Proteomes" id="UP000054837"/>
    </source>
</evidence>
<evidence type="ECO:0000313" key="1">
    <source>
        <dbReference type="EMBL" id="KUG53661.1"/>
    </source>
</evidence>
<dbReference type="Proteomes" id="UP000054837">
    <property type="component" value="Unassembled WGS sequence"/>
</dbReference>
<dbReference type="EMBL" id="LQBL01000028">
    <property type="protein sequence ID" value="KUG53661.1"/>
    <property type="molecule type" value="Genomic_DNA"/>
</dbReference>
<accession>A0A0W8I5W7</accession>